<dbReference type="RefSeq" id="WP_166191123.1">
    <property type="nucleotide sequence ID" value="NZ_CP049811.1"/>
</dbReference>
<feature type="transmembrane region" description="Helical" evidence="5">
    <location>
        <begin position="144"/>
        <end position="166"/>
    </location>
</feature>
<organism evidence="6 7">
    <name type="scientific">Pontivivens nitratireducens</name>
    <dbReference type="NCBI Taxonomy" id="2758038"/>
    <lineage>
        <taxon>Bacteria</taxon>
        <taxon>Pseudomonadati</taxon>
        <taxon>Pseudomonadota</taxon>
        <taxon>Alphaproteobacteria</taxon>
        <taxon>Rhodobacterales</taxon>
        <taxon>Paracoccaceae</taxon>
        <taxon>Pontivivens</taxon>
    </lineage>
</organism>
<feature type="transmembrane region" description="Helical" evidence="5">
    <location>
        <begin position="283"/>
        <end position="300"/>
    </location>
</feature>
<evidence type="ECO:0000313" key="7">
    <source>
        <dbReference type="Proteomes" id="UP000500791"/>
    </source>
</evidence>
<feature type="transmembrane region" description="Helical" evidence="5">
    <location>
        <begin position="215"/>
        <end position="233"/>
    </location>
</feature>
<evidence type="ECO:0000256" key="4">
    <source>
        <dbReference type="ARBA" id="ARBA00023136"/>
    </source>
</evidence>
<evidence type="ECO:0000313" key="6">
    <source>
        <dbReference type="EMBL" id="QIK41035.1"/>
    </source>
</evidence>
<sequence>MHDSVNGQTPVISAKTSPTGLRAALILFATNGALFGVWVVRIPDIKLVLGLSEAHLGMVLLAAAAGAVTSFGLSARAADHWGAGRVTLAFGLAMALSLPLLAVMPGAVALAATLFVFGAAGGSMDLTMNAYGTEVEKRAKRSRMALLHGSWSTGMAVSAGIAYAGAARLPVLTHFVLGSAFGLTAFAIAWWLVVSPGRQPGGAGKRSALIALPHGPLIGVAIITGIAFMTEGAGMEWSGVYIRETLGGSVEQGALALLILSGGVMAVRLVGDVIIERIGAARAAQCCAALVIAGSLVAGLTQSPAVALAGLGLMGMGLSLMAPICFSRAGQLAESGSGEAVAAVSMVGYGGILLGPVVMGLSGEAFGLSISFTLLSIGGAALLALALRRGTLSPAAA</sequence>
<feature type="transmembrane region" description="Helical" evidence="5">
    <location>
        <begin position="338"/>
        <end position="359"/>
    </location>
</feature>
<dbReference type="InterPro" id="IPR011701">
    <property type="entry name" value="MFS"/>
</dbReference>
<feature type="transmembrane region" description="Helical" evidence="5">
    <location>
        <begin position="54"/>
        <end position="74"/>
    </location>
</feature>
<comment type="subcellular location">
    <subcellularLocation>
        <location evidence="1">Membrane</location>
        <topology evidence="1">Multi-pass membrane protein</topology>
    </subcellularLocation>
</comment>
<protein>
    <submittedName>
        <fullName evidence="6">MFS transporter</fullName>
    </submittedName>
</protein>
<dbReference type="CDD" id="cd17393">
    <property type="entry name" value="MFS_MosC_like"/>
    <property type="match status" value="1"/>
</dbReference>
<dbReference type="InterPro" id="IPR051788">
    <property type="entry name" value="MFS_Transporter"/>
</dbReference>
<dbReference type="EMBL" id="CP049811">
    <property type="protein sequence ID" value="QIK41035.1"/>
    <property type="molecule type" value="Genomic_DNA"/>
</dbReference>
<accession>A0A6G7VMF1</accession>
<feature type="transmembrane region" description="Helical" evidence="5">
    <location>
        <begin position="21"/>
        <end position="42"/>
    </location>
</feature>
<dbReference type="Gene3D" id="1.20.1250.20">
    <property type="entry name" value="MFS general substrate transporter like domains"/>
    <property type="match status" value="1"/>
</dbReference>
<keyword evidence="4 5" id="KW-0472">Membrane</keyword>
<keyword evidence="3 5" id="KW-1133">Transmembrane helix</keyword>
<evidence type="ECO:0000256" key="2">
    <source>
        <dbReference type="ARBA" id="ARBA00022692"/>
    </source>
</evidence>
<dbReference type="SUPFAM" id="SSF103473">
    <property type="entry name" value="MFS general substrate transporter"/>
    <property type="match status" value="1"/>
</dbReference>
<feature type="transmembrane region" description="Helical" evidence="5">
    <location>
        <begin position="365"/>
        <end position="387"/>
    </location>
</feature>
<dbReference type="AlphaFoldDB" id="A0A6G7VMF1"/>
<feature type="transmembrane region" description="Helical" evidence="5">
    <location>
        <begin position="253"/>
        <end position="271"/>
    </location>
</feature>
<feature type="transmembrane region" description="Helical" evidence="5">
    <location>
        <begin position="172"/>
        <end position="194"/>
    </location>
</feature>
<dbReference type="Pfam" id="PF07690">
    <property type="entry name" value="MFS_1"/>
    <property type="match status" value="1"/>
</dbReference>
<dbReference type="PANTHER" id="PTHR23514">
    <property type="entry name" value="BYPASS OF STOP CODON PROTEIN 6"/>
    <property type="match status" value="1"/>
</dbReference>
<dbReference type="GO" id="GO:0016020">
    <property type="term" value="C:membrane"/>
    <property type="evidence" value="ECO:0007669"/>
    <property type="project" value="UniProtKB-SubCell"/>
</dbReference>
<gene>
    <name evidence="6" type="ORF">G8E03_09780</name>
</gene>
<name>A0A6G7VMF1_9RHOB</name>
<evidence type="ECO:0000256" key="1">
    <source>
        <dbReference type="ARBA" id="ARBA00004141"/>
    </source>
</evidence>
<dbReference type="Proteomes" id="UP000500791">
    <property type="component" value="Chromosome"/>
</dbReference>
<feature type="transmembrane region" description="Helical" evidence="5">
    <location>
        <begin position="306"/>
        <end position="326"/>
    </location>
</feature>
<keyword evidence="2 5" id="KW-0812">Transmembrane</keyword>
<proteinExistence type="predicted"/>
<feature type="transmembrane region" description="Helical" evidence="5">
    <location>
        <begin position="110"/>
        <end position="132"/>
    </location>
</feature>
<dbReference type="InterPro" id="IPR036259">
    <property type="entry name" value="MFS_trans_sf"/>
</dbReference>
<dbReference type="KEGG" id="mon:G8E03_09780"/>
<evidence type="ECO:0000256" key="5">
    <source>
        <dbReference type="SAM" id="Phobius"/>
    </source>
</evidence>
<dbReference type="PANTHER" id="PTHR23514:SF13">
    <property type="entry name" value="INNER MEMBRANE PROTEIN YBJJ"/>
    <property type="match status" value="1"/>
</dbReference>
<keyword evidence="7" id="KW-1185">Reference proteome</keyword>
<dbReference type="GO" id="GO:0022857">
    <property type="term" value="F:transmembrane transporter activity"/>
    <property type="evidence" value="ECO:0007669"/>
    <property type="project" value="InterPro"/>
</dbReference>
<evidence type="ECO:0000256" key="3">
    <source>
        <dbReference type="ARBA" id="ARBA00022989"/>
    </source>
</evidence>
<reference evidence="6 7" key="1">
    <citation type="submission" date="2020-03" db="EMBL/GenBank/DDBJ databases">
        <title>Complete genome sequence of Monaibacterium sp. ALG8 with diverse plasmids.</title>
        <authorList>
            <person name="Sun C."/>
        </authorList>
    </citation>
    <scope>NUCLEOTIDE SEQUENCE [LARGE SCALE GENOMIC DNA]</scope>
    <source>
        <strain evidence="6 7">ALG8</strain>
    </source>
</reference>
<feature type="transmembrane region" description="Helical" evidence="5">
    <location>
        <begin position="86"/>
        <end position="104"/>
    </location>
</feature>